<dbReference type="PANTHER" id="PTHR40470">
    <property type="entry name" value="PHYTANOYL-COA DIOXYGENASE FAMILY PROTEIN (AFU_ORTHOLOGUE AFUA_2G15850)"/>
    <property type="match status" value="1"/>
</dbReference>
<dbReference type="SUPFAM" id="SSF51197">
    <property type="entry name" value="Clavaminate synthase-like"/>
    <property type="match status" value="1"/>
</dbReference>
<dbReference type="EMBL" id="LATX01001919">
    <property type="protein sequence ID" value="KTB36240.1"/>
    <property type="molecule type" value="Genomic_DNA"/>
</dbReference>
<gene>
    <name evidence="2" type="ORF">WG66_11194</name>
</gene>
<dbReference type="eggNOG" id="ENOG502RXJG">
    <property type="taxonomic scope" value="Eukaryota"/>
</dbReference>
<evidence type="ECO:0008006" key="4">
    <source>
        <dbReference type="Google" id="ProtNLM"/>
    </source>
</evidence>
<protein>
    <recommendedName>
        <fullName evidence="4">Phytanoyl-dioxygenase family protein</fullName>
    </recommendedName>
</protein>
<evidence type="ECO:0000313" key="3">
    <source>
        <dbReference type="Proteomes" id="UP000054988"/>
    </source>
</evidence>
<dbReference type="InterPro" id="IPR008775">
    <property type="entry name" value="Phytyl_CoA_dOase-like"/>
</dbReference>
<dbReference type="Pfam" id="PF05721">
    <property type="entry name" value="PhyH"/>
    <property type="match status" value="1"/>
</dbReference>
<feature type="region of interest" description="Disordered" evidence="1">
    <location>
        <begin position="175"/>
        <end position="194"/>
    </location>
</feature>
<reference evidence="2 3" key="1">
    <citation type="submission" date="2015-12" db="EMBL/GenBank/DDBJ databases">
        <title>Draft genome sequence of Moniliophthora roreri, the causal agent of frosty pod rot of cacao.</title>
        <authorList>
            <person name="Aime M.C."/>
            <person name="Diaz-Valderrama J.R."/>
            <person name="Kijpornyongpan T."/>
            <person name="Phillips-Mora W."/>
        </authorList>
    </citation>
    <scope>NUCLEOTIDE SEQUENCE [LARGE SCALE GENOMIC DNA]</scope>
    <source>
        <strain evidence="2 3">MCA 2952</strain>
    </source>
</reference>
<comment type="caution">
    <text evidence="2">The sequence shown here is derived from an EMBL/GenBank/DDBJ whole genome shotgun (WGS) entry which is preliminary data.</text>
</comment>
<dbReference type="AlphaFoldDB" id="A0A0W0FIU0"/>
<name>A0A0W0FIU0_MONRR</name>
<dbReference type="Gene3D" id="2.60.120.620">
    <property type="entry name" value="q2cbj1_9rhob like domain"/>
    <property type="match status" value="1"/>
</dbReference>
<sequence length="292" mass="33153">MPTSSIKQTYDTQGYVIVPNLISPSDFAELQAACDNVVNRTREGNWPHRRVVGKQFPPYDSENPDSWGVQHLMHPDLGDPAAIFAKWYTSDRLVNAVKVLLECNERDLQMELFNLLINPVSHDFALRWHRDDVRGDATEEEERKALGAWHSGVQWNTAVYEDPCLFVVPGSHLTPRSDEQRKLSSTMDAPEDPLDMPEAIRVTLQPGETVFYNSNILHCATYNHEKKRATLHATMGDSRKGDGRARNILQHGLTWMQEERFRNQLSERGNAMLDRLLVLQNSAGNVGYSLDG</sequence>
<organism evidence="2 3">
    <name type="scientific">Moniliophthora roreri</name>
    <name type="common">Frosty pod rot fungus</name>
    <name type="synonym">Monilia roreri</name>
    <dbReference type="NCBI Taxonomy" id="221103"/>
    <lineage>
        <taxon>Eukaryota</taxon>
        <taxon>Fungi</taxon>
        <taxon>Dikarya</taxon>
        <taxon>Basidiomycota</taxon>
        <taxon>Agaricomycotina</taxon>
        <taxon>Agaricomycetes</taxon>
        <taxon>Agaricomycetidae</taxon>
        <taxon>Agaricales</taxon>
        <taxon>Marasmiineae</taxon>
        <taxon>Marasmiaceae</taxon>
        <taxon>Moniliophthora</taxon>
    </lineage>
</organism>
<dbReference type="Proteomes" id="UP000054988">
    <property type="component" value="Unassembled WGS sequence"/>
</dbReference>
<evidence type="ECO:0000256" key="1">
    <source>
        <dbReference type="SAM" id="MobiDB-lite"/>
    </source>
</evidence>
<proteinExistence type="predicted"/>
<dbReference type="PANTHER" id="PTHR40470:SF1">
    <property type="entry name" value="PHYTANOYL-COA DIOXYGENASE FAMILY PROTEIN (AFU_ORTHOLOGUE AFUA_2G15850)"/>
    <property type="match status" value="1"/>
</dbReference>
<accession>A0A0W0FIU0</accession>
<evidence type="ECO:0000313" key="2">
    <source>
        <dbReference type="EMBL" id="KTB36240.1"/>
    </source>
</evidence>